<dbReference type="PANTHER" id="PTHR41339">
    <property type="entry name" value="LIPL48"/>
    <property type="match status" value="1"/>
</dbReference>
<evidence type="ECO:0000313" key="2">
    <source>
        <dbReference type="EMBL" id="SHE81514.1"/>
    </source>
</evidence>
<proteinExistence type="predicted"/>
<name>A0A1M4WJZ0_9FLAO</name>
<feature type="signal peptide" evidence="1">
    <location>
        <begin position="1"/>
        <end position="21"/>
    </location>
</feature>
<accession>A0A1M4WJZ0</accession>
<keyword evidence="3" id="KW-1185">Reference proteome</keyword>
<keyword evidence="1" id="KW-0732">Signal</keyword>
<reference evidence="2 3" key="1">
    <citation type="submission" date="2016-11" db="EMBL/GenBank/DDBJ databases">
        <authorList>
            <person name="Jaros S."/>
            <person name="Januszkiewicz K."/>
            <person name="Wedrychowicz H."/>
        </authorList>
    </citation>
    <scope>NUCLEOTIDE SEQUENCE [LARGE SCALE GENOMIC DNA]</scope>
    <source>
        <strain evidence="2 3">DSM 25661</strain>
    </source>
</reference>
<dbReference type="EMBL" id="FQTW01000006">
    <property type="protein sequence ID" value="SHE81514.1"/>
    <property type="molecule type" value="Genomic_DNA"/>
</dbReference>
<dbReference type="RefSeq" id="WP_073193154.1">
    <property type="nucleotide sequence ID" value="NZ_FQTW01000006.1"/>
</dbReference>
<dbReference type="OrthoDB" id="1521716at2"/>
<dbReference type="AlphaFoldDB" id="A0A1M4WJZ0"/>
<protein>
    <submittedName>
        <fullName evidence="2">Uncharacterized protein</fullName>
    </submittedName>
</protein>
<sequence length="803" mass="83409">MKKLFYSVVLMSVLLVASCSDDDTVTNTNPQPDNEVVSGNITENTTWTNDRIWELDGKVYVTEGVTLTINPGTIIKGQQSTGSNASALIVAQDATLIADGSPSEPIIFTSSADNIEVGQTSGTNLDVNDRGLWGGVLVLGNAPGSFSGDAESVQIEGLPATEPGDYGGSTPSDSSGILRHVSIRHGGAIIGSDNEINGLTLGGVGNGTIVDHIEVIANVDDGIEFFGGTVDASNLLVWGVGDDAIDIDQAYSGTITNVVTIQENISDHALEIDGPEGSFEDAFTINNLTMFGDNSETIDGVSGNREYADFRDNAQGSVNNVYAVGFASGADVELDDQATSDNYAAGNLSFTNWEIVFPQGAGFFTTFKDTADSESTFADDSSDWTDGIVAGEETTGANLDVFAWTMANSEGAIDAGEVEAGTQTVSGNITEDTTWTNDRFWLMEGKVYVEDGVTLTIEPGTIVKGAQSTGSNASALIVAQGGTLIADGQDPSTPIIFTSEADNIALGETAGTNLDVGDRGLWGGVLVLGKAKGSFSGDATSVQIEGLPATEPGTYGGNDDGDSSGVLRYISIRHGGAVIGSDNEINGLTLGGVGNGTTIDHIEVVANVDDGIEFFGGSVDASNLIVWGVGDDAIDIDQAYSGTITNAITIQENVSDHGLEIDGPEGSFEAAFTINNLTMYGDDSATVDGVSGNREYADFRDNAQGSVNNVYTVGFLSGADLELDDQATSDNYVAGNLSYTNWEMVLPSGVNDVTAIWKDTAGMPSSFTTDASDWASSVTEGNQTTGADASVFTWTMSSLQSAF</sequence>
<dbReference type="PANTHER" id="PTHR41339:SF1">
    <property type="entry name" value="SECRETED PROTEIN"/>
    <property type="match status" value="1"/>
</dbReference>
<evidence type="ECO:0000256" key="1">
    <source>
        <dbReference type="SAM" id="SignalP"/>
    </source>
</evidence>
<dbReference type="STRING" id="1155689.SAMN05444278_10636"/>
<organism evidence="2 3">
    <name type="scientific">Psychroflexus salarius</name>
    <dbReference type="NCBI Taxonomy" id="1155689"/>
    <lineage>
        <taxon>Bacteria</taxon>
        <taxon>Pseudomonadati</taxon>
        <taxon>Bacteroidota</taxon>
        <taxon>Flavobacteriia</taxon>
        <taxon>Flavobacteriales</taxon>
        <taxon>Flavobacteriaceae</taxon>
        <taxon>Psychroflexus</taxon>
    </lineage>
</organism>
<evidence type="ECO:0000313" key="3">
    <source>
        <dbReference type="Proteomes" id="UP000184462"/>
    </source>
</evidence>
<dbReference type="PROSITE" id="PS51257">
    <property type="entry name" value="PROKAR_LIPOPROTEIN"/>
    <property type="match status" value="1"/>
</dbReference>
<gene>
    <name evidence="2" type="ORF">SAMN05444278_10636</name>
</gene>
<dbReference type="Proteomes" id="UP000184462">
    <property type="component" value="Unassembled WGS sequence"/>
</dbReference>
<feature type="chain" id="PRO_5013064503" evidence="1">
    <location>
        <begin position="22"/>
        <end position="803"/>
    </location>
</feature>